<dbReference type="FunFam" id="1.10.1170.10:FF:000002">
    <property type="entry name" value="Baculoviral IAP repeat containing 7"/>
    <property type="match status" value="1"/>
</dbReference>
<gene>
    <name evidence="9" type="primary">106075258</name>
</gene>
<dbReference type="Proteomes" id="UP000076420">
    <property type="component" value="Unassembled WGS sequence"/>
</dbReference>
<dbReference type="KEGG" id="bgt:106075258"/>
<evidence type="ECO:0000256" key="1">
    <source>
        <dbReference type="ARBA" id="ARBA00006672"/>
    </source>
</evidence>
<dbReference type="Pfam" id="PF13920">
    <property type="entry name" value="zf-C3HC4_3"/>
    <property type="match status" value="1"/>
</dbReference>
<dbReference type="VEuPathDB" id="VectorBase:BGLAX_045771"/>
<dbReference type="Gene3D" id="1.10.533.10">
    <property type="entry name" value="Death Domain, Fas"/>
    <property type="match status" value="1"/>
</dbReference>
<dbReference type="GO" id="GO:0043066">
    <property type="term" value="P:negative regulation of apoptotic process"/>
    <property type="evidence" value="ECO:0007669"/>
    <property type="project" value="TreeGrafter"/>
</dbReference>
<dbReference type="GO" id="GO:0005634">
    <property type="term" value="C:nucleus"/>
    <property type="evidence" value="ECO:0007669"/>
    <property type="project" value="TreeGrafter"/>
</dbReference>
<evidence type="ECO:0000256" key="4">
    <source>
        <dbReference type="ARBA" id="ARBA00022771"/>
    </source>
</evidence>
<dbReference type="GO" id="GO:0061630">
    <property type="term" value="F:ubiquitin protein ligase activity"/>
    <property type="evidence" value="ECO:0007669"/>
    <property type="project" value="TreeGrafter"/>
</dbReference>
<dbReference type="Gene3D" id="1.10.1170.10">
    <property type="entry name" value="Inhibitor Of Apoptosis Protein (2mihbC-IAP-1), Chain A"/>
    <property type="match status" value="1"/>
</dbReference>
<evidence type="ECO:0000256" key="5">
    <source>
        <dbReference type="ARBA" id="ARBA00022833"/>
    </source>
</evidence>
<dbReference type="GO" id="GO:0005737">
    <property type="term" value="C:cytoplasm"/>
    <property type="evidence" value="ECO:0007669"/>
    <property type="project" value="TreeGrafter"/>
</dbReference>
<dbReference type="STRING" id="6526.A0A2C9K7C1"/>
<sequence length="263" mass="29098">MMPESNKLDMAGNVSSSSSKSSNLPPEKKLRLQKADGVSVSGSILETEDPVNHNSNKRTFDQVSPKRHTETKDSFVQVAMDPYVRVREIEGIHYCYRNAIGKLDSLEQSSINPKDSGVVQRNIQTGVGNEKSQNSETMRLSEIRGQFNDVDKAVEALLKQEDHAIENEPQLKTSNSNNSEASPGSSNESVLVGIFMLSEVKGLVDENTSLRDERLCKVCMERDASLTFIPCGHLVTCYNCFLSLDNCPICKQNIGSAIRTYMS</sequence>
<dbReference type="CDD" id="cd16510">
    <property type="entry name" value="RING-HC_IAPs"/>
    <property type="match status" value="1"/>
</dbReference>
<proteinExistence type="inferred from homology"/>
<dbReference type="GO" id="GO:0031398">
    <property type="term" value="P:positive regulation of protein ubiquitination"/>
    <property type="evidence" value="ECO:0007669"/>
    <property type="project" value="TreeGrafter"/>
</dbReference>
<keyword evidence="2" id="KW-0053">Apoptosis</keyword>
<dbReference type="FunFam" id="3.30.40.10:FF:000184">
    <property type="entry name" value="Baculoviral IAP repeat containing 2"/>
    <property type="match status" value="1"/>
</dbReference>
<protein>
    <recommendedName>
        <fullName evidence="8">RING-type domain-containing protein</fullName>
    </recommendedName>
</protein>
<evidence type="ECO:0000256" key="3">
    <source>
        <dbReference type="ARBA" id="ARBA00022723"/>
    </source>
</evidence>
<feature type="region of interest" description="Disordered" evidence="7">
    <location>
        <begin position="165"/>
        <end position="186"/>
    </location>
</feature>
<dbReference type="PANTHER" id="PTHR10044">
    <property type="entry name" value="INHIBITOR OF APOPTOSIS"/>
    <property type="match status" value="1"/>
</dbReference>
<dbReference type="VEuPathDB" id="VectorBase:BGLB015956"/>
<dbReference type="AlphaFoldDB" id="A0A2C9K7C1"/>
<evidence type="ECO:0000256" key="7">
    <source>
        <dbReference type="SAM" id="MobiDB-lite"/>
    </source>
</evidence>
<dbReference type="InterPro" id="IPR050784">
    <property type="entry name" value="IAP"/>
</dbReference>
<evidence type="ECO:0000259" key="8">
    <source>
        <dbReference type="PROSITE" id="PS50089"/>
    </source>
</evidence>
<evidence type="ECO:0000313" key="9">
    <source>
        <dbReference type="EnsemblMetazoa" id="BGLB015956-PB"/>
    </source>
</evidence>
<feature type="compositionally biased region" description="Polar residues" evidence="7">
    <location>
        <begin position="170"/>
        <end position="186"/>
    </location>
</feature>
<keyword evidence="3" id="KW-0479">Metal-binding</keyword>
<keyword evidence="4 6" id="KW-0863">Zinc-finger</keyword>
<dbReference type="GO" id="GO:0006915">
    <property type="term" value="P:apoptotic process"/>
    <property type="evidence" value="ECO:0007669"/>
    <property type="project" value="UniProtKB-KW"/>
</dbReference>
<dbReference type="SMART" id="SM00184">
    <property type="entry name" value="RING"/>
    <property type="match status" value="1"/>
</dbReference>
<feature type="domain" description="RING-type" evidence="8">
    <location>
        <begin position="216"/>
        <end position="251"/>
    </location>
</feature>
<dbReference type="PANTHER" id="PTHR10044:SF139">
    <property type="entry name" value="DEATH-ASSOCIATED INHIBITOR OF APOPTOSIS 2"/>
    <property type="match status" value="1"/>
</dbReference>
<evidence type="ECO:0000256" key="6">
    <source>
        <dbReference type="PROSITE-ProRule" id="PRU00175"/>
    </source>
</evidence>
<dbReference type="OrthoDB" id="10251804at2759"/>
<name>A0A2C9K7C1_BIOGL</name>
<feature type="region of interest" description="Disordered" evidence="7">
    <location>
        <begin position="1"/>
        <end position="68"/>
    </location>
</feature>
<accession>A0A2C9K7C1</accession>
<keyword evidence="5" id="KW-0862">Zinc</keyword>
<dbReference type="EnsemblMetazoa" id="BGLB015956-RB">
    <property type="protein sequence ID" value="BGLB015956-PB"/>
    <property type="gene ID" value="BGLB015956"/>
</dbReference>
<comment type="similarity">
    <text evidence="1">Belongs to the IAP family.</text>
</comment>
<dbReference type="GO" id="GO:0043027">
    <property type="term" value="F:cysteine-type endopeptidase inhibitor activity involved in apoptotic process"/>
    <property type="evidence" value="ECO:0007669"/>
    <property type="project" value="TreeGrafter"/>
</dbReference>
<dbReference type="InterPro" id="IPR001841">
    <property type="entry name" value="Znf_RING"/>
</dbReference>
<dbReference type="GO" id="GO:0051726">
    <property type="term" value="P:regulation of cell cycle"/>
    <property type="evidence" value="ECO:0007669"/>
    <property type="project" value="TreeGrafter"/>
</dbReference>
<organism evidence="9 10">
    <name type="scientific">Biomphalaria glabrata</name>
    <name type="common">Bloodfluke planorb</name>
    <name type="synonym">Freshwater snail</name>
    <dbReference type="NCBI Taxonomy" id="6526"/>
    <lineage>
        <taxon>Eukaryota</taxon>
        <taxon>Metazoa</taxon>
        <taxon>Spiralia</taxon>
        <taxon>Lophotrochozoa</taxon>
        <taxon>Mollusca</taxon>
        <taxon>Gastropoda</taxon>
        <taxon>Heterobranchia</taxon>
        <taxon>Euthyneura</taxon>
        <taxon>Panpulmonata</taxon>
        <taxon>Hygrophila</taxon>
        <taxon>Lymnaeoidea</taxon>
        <taxon>Planorbidae</taxon>
        <taxon>Biomphalaria</taxon>
    </lineage>
</organism>
<dbReference type="GO" id="GO:0008270">
    <property type="term" value="F:zinc ion binding"/>
    <property type="evidence" value="ECO:0007669"/>
    <property type="project" value="UniProtKB-KW"/>
</dbReference>
<evidence type="ECO:0000313" key="10">
    <source>
        <dbReference type="Proteomes" id="UP000076420"/>
    </source>
</evidence>
<dbReference type="PROSITE" id="PS50089">
    <property type="entry name" value="ZF_RING_2"/>
    <property type="match status" value="1"/>
</dbReference>
<dbReference type="SUPFAM" id="SSF57850">
    <property type="entry name" value="RING/U-box"/>
    <property type="match status" value="1"/>
</dbReference>
<reference evidence="9" key="1">
    <citation type="submission" date="2020-05" db="UniProtKB">
        <authorList>
            <consortium name="EnsemblMetazoa"/>
        </authorList>
    </citation>
    <scope>IDENTIFICATION</scope>
    <source>
        <strain evidence="9">BB02</strain>
    </source>
</reference>
<dbReference type="InterPro" id="IPR011029">
    <property type="entry name" value="DEATH-like_dom_sf"/>
</dbReference>
<evidence type="ECO:0000256" key="2">
    <source>
        <dbReference type="ARBA" id="ARBA00022703"/>
    </source>
</evidence>